<dbReference type="OrthoDB" id="199134at2759"/>
<evidence type="ECO:0000259" key="2">
    <source>
        <dbReference type="Pfam" id="PF03749"/>
    </source>
</evidence>
<dbReference type="EMBL" id="GL378415">
    <property type="protein sequence ID" value="EFJ40465.1"/>
    <property type="molecule type" value="Genomic_DNA"/>
</dbReference>
<dbReference type="RefSeq" id="XP_002958465.1">
    <property type="nucleotide sequence ID" value="XM_002958419.1"/>
</dbReference>
<dbReference type="Proteomes" id="UP000001058">
    <property type="component" value="Unassembled WGS sequence"/>
</dbReference>
<dbReference type="InterPro" id="IPR040452">
    <property type="entry name" value="SfsA_C"/>
</dbReference>
<proteinExistence type="predicted"/>
<feature type="compositionally biased region" description="Basic and acidic residues" evidence="1">
    <location>
        <begin position="391"/>
        <end position="403"/>
    </location>
</feature>
<dbReference type="InParanoid" id="D8UIJ6"/>
<accession>D8UIJ6</accession>
<dbReference type="GeneID" id="9627924"/>
<dbReference type="Gene3D" id="3.40.1350.60">
    <property type="match status" value="1"/>
</dbReference>
<dbReference type="PANTHER" id="PTHR30545:SF2">
    <property type="entry name" value="SUGAR FERMENTATION STIMULATION PROTEIN A"/>
    <property type="match status" value="1"/>
</dbReference>
<gene>
    <name evidence="4" type="ORF">VOLCADRAFT_99746</name>
</gene>
<dbReference type="InterPro" id="IPR005224">
    <property type="entry name" value="SfsA"/>
</dbReference>
<dbReference type="AlphaFoldDB" id="D8UIJ6"/>
<organism evidence="5">
    <name type="scientific">Volvox carteri f. nagariensis</name>
    <dbReference type="NCBI Taxonomy" id="3068"/>
    <lineage>
        <taxon>Eukaryota</taxon>
        <taxon>Viridiplantae</taxon>
        <taxon>Chlorophyta</taxon>
        <taxon>core chlorophytes</taxon>
        <taxon>Chlorophyceae</taxon>
        <taxon>CS clade</taxon>
        <taxon>Chlamydomonadales</taxon>
        <taxon>Volvocaceae</taxon>
        <taxon>Volvox</taxon>
    </lineage>
</organism>
<protein>
    <submittedName>
        <fullName evidence="4">Uncharacterized protein</fullName>
    </submittedName>
</protein>
<evidence type="ECO:0000313" key="4">
    <source>
        <dbReference type="EMBL" id="EFJ40465.1"/>
    </source>
</evidence>
<sequence length="468" mass="48834">MTADALLPRGKGRGYAKTVQGHLIRRYKRFLADVVLPAGDSAKGRGSNSGGSGDMAAAATALEASGASSGVVGNANNDPRGGVTITCHCPNTGPMTGLLDWPLSPVVCSVSSAPGRKYPHTVEMLQVPGPAHQGGRQGPRRGGAWVGVHSALANQLVSELLDRRLLPQLGEWRDVAREVPYGSRGSRYAAAAWPNNPVVNSTASASATGAPELLPPPPRIALFPDTVSERAQRHVEDLMEAVSRGHEAPSWSWGQQLRQAVCVFVIQRDDCALFAPCAAKDPVYARLVRQLANNEMVYRAVQPVYALAVVQAAAAGVQMLALRTSVRPPTTAAAAVNVTTHGDVEGTTAPAAIVFLGLAELDLEYGSSTDRSGVGGGVLVAAKTKRGRRPRGQDGRSDKTDVKRRSKPKQAGTALAGNVVMAEGGFEPLALAGGEGPAREGILPTSEWNADGVLGDGQGRRRGRAGSR</sequence>
<dbReference type="PANTHER" id="PTHR30545">
    <property type="entry name" value="SUGAR FERMENTATION STIMULATION PROTEIN A"/>
    <property type="match status" value="1"/>
</dbReference>
<evidence type="ECO:0000259" key="3">
    <source>
        <dbReference type="Pfam" id="PF17746"/>
    </source>
</evidence>
<evidence type="ECO:0000313" key="5">
    <source>
        <dbReference type="Proteomes" id="UP000001058"/>
    </source>
</evidence>
<evidence type="ECO:0000256" key="1">
    <source>
        <dbReference type="SAM" id="MobiDB-lite"/>
    </source>
</evidence>
<dbReference type="Gene3D" id="2.40.50.580">
    <property type="match status" value="1"/>
</dbReference>
<dbReference type="KEGG" id="vcn:VOLCADRAFT_99746"/>
<dbReference type="InterPro" id="IPR041465">
    <property type="entry name" value="SfsA_N"/>
</dbReference>
<feature type="domain" description="Sugar fermentation stimulation protein C-terminal" evidence="2">
    <location>
        <begin position="220"/>
        <end position="298"/>
    </location>
</feature>
<dbReference type="CDD" id="cd22359">
    <property type="entry name" value="SfsA-like_bacterial"/>
    <property type="match status" value="1"/>
</dbReference>
<feature type="domain" description="SfsA N-terminal OB" evidence="3">
    <location>
        <begin position="82"/>
        <end position="128"/>
    </location>
</feature>
<dbReference type="Pfam" id="PF03749">
    <property type="entry name" value="SfsA"/>
    <property type="match status" value="1"/>
</dbReference>
<keyword evidence="5" id="KW-1185">Reference proteome</keyword>
<dbReference type="eggNOG" id="ENOG502S0XH">
    <property type="taxonomic scope" value="Eukaryota"/>
</dbReference>
<dbReference type="Pfam" id="PF17746">
    <property type="entry name" value="SfsA_N"/>
    <property type="match status" value="1"/>
</dbReference>
<feature type="region of interest" description="Disordered" evidence="1">
    <location>
        <begin position="431"/>
        <end position="468"/>
    </location>
</feature>
<feature type="region of interest" description="Disordered" evidence="1">
    <location>
        <begin position="368"/>
        <end position="416"/>
    </location>
</feature>
<name>D8UIJ6_VOLCA</name>
<dbReference type="GO" id="GO:0003677">
    <property type="term" value="F:DNA binding"/>
    <property type="evidence" value="ECO:0007669"/>
    <property type="project" value="InterPro"/>
</dbReference>
<reference evidence="4 5" key="1">
    <citation type="journal article" date="2010" name="Science">
        <title>Genomic analysis of organismal complexity in the multicellular green alga Volvox carteri.</title>
        <authorList>
            <person name="Prochnik S.E."/>
            <person name="Umen J."/>
            <person name="Nedelcu A.M."/>
            <person name="Hallmann A."/>
            <person name="Miller S.M."/>
            <person name="Nishii I."/>
            <person name="Ferris P."/>
            <person name="Kuo A."/>
            <person name="Mitros T."/>
            <person name="Fritz-Laylin L.K."/>
            <person name="Hellsten U."/>
            <person name="Chapman J."/>
            <person name="Simakov O."/>
            <person name="Rensing S.A."/>
            <person name="Terry A."/>
            <person name="Pangilinan J."/>
            <person name="Kapitonov V."/>
            <person name="Jurka J."/>
            <person name="Salamov A."/>
            <person name="Shapiro H."/>
            <person name="Schmutz J."/>
            <person name="Grimwood J."/>
            <person name="Lindquist E."/>
            <person name="Lucas S."/>
            <person name="Grigoriev I.V."/>
            <person name="Schmitt R."/>
            <person name="Kirk D."/>
            <person name="Rokhsar D.S."/>
        </authorList>
    </citation>
    <scope>NUCLEOTIDE SEQUENCE [LARGE SCALE GENOMIC DNA]</scope>
    <source>
        <strain evidence="5">f. Nagariensis / Eve</strain>
    </source>
</reference>